<dbReference type="EMBL" id="LT607754">
    <property type="protein sequence ID" value="SCG77948.1"/>
    <property type="molecule type" value="Genomic_DNA"/>
</dbReference>
<organism evidence="1 2">
    <name type="scientific">Micromonospora inositola</name>
    <dbReference type="NCBI Taxonomy" id="47865"/>
    <lineage>
        <taxon>Bacteria</taxon>
        <taxon>Bacillati</taxon>
        <taxon>Actinomycetota</taxon>
        <taxon>Actinomycetes</taxon>
        <taxon>Micromonosporales</taxon>
        <taxon>Micromonosporaceae</taxon>
        <taxon>Micromonospora</taxon>
    </lineage>
</organism>
<protein>
    <submittedName>
        <fullName evidence="1">Uncharacterized protein</fullName>
    </submittedName>
</protein>
<gene>
    <name evidence="1" type="ORF">GA0070613_6417</name>
</gene>
<proteinExistence type="predicted"/>
<evidence type="ECO:0000313" key="2">
    <source>
        <dbReference type="Proteomes" id="UP000198221"/>
    </source>
</evidence>
<dbReference type="RefSeq" id="WP_197699023.1">
    <property type="nucleotide sequence ID" value="NZ_LT607754.1"/>
</dbReference>
<dbReference type="Proteomes" id="UP000198221">
    <property type="component" value="Chromosome I"/>
</dbReference>
<dbReference type="AlphaFoldDB" id="A0A1C5K582"/>
<name>A0A1C5K582_9ACTN</name>
<evidence type="ECO:0000313" key="1">
    <source>
        <dbReference type="EMBL" id="SCG77948.1"/>
    </source>
</evidence>
<accession>A0A1C5K582</accession>
<keyword evidence="2" id="KW-1185">Reference proteome</keyword>
<sequence length="94" mass="10589">MEDGFVIDNEFAAVRVTCDRQGNSPRLKITDLRSGKSGWLDALELETLAWLRHEEIAHLVDPSASRWADGRDEHVVLEPGPRVRFGAPPAERVR</sequence>
<reference evidence="2" key="1">
    <citation type="submission" date="2016-06" db="EMBL/GenBank/DDBJ databases">
        <authorList>
            <person name="Varghese N."/>
            <person name="Submissions Spin"/>
        </authorList>
    </citation>
    <scope>NUCLEOTIDE SEQUENCE [LARGE SCALE GENOMIC DNA]</scope>
    <source>
        <strain evidence="2">DSM 43819</strain>
    </source>
</reference>